<keyword evidence="3" id="KW-1185">Reference proteome</keyword>
<gene>
    <name evidence="2" type="ORF">FE785_04680</name>
</gene>
<accession>A0A4P9K545</accession>
<evidence type="ECO:0000313" key="3">
    <source>
        <dbReference type="Proteomes" id="UP000304864"/>
    </source>
</evidence>
<keyword evidence="1" id="KW-0732">Signal</keyword>
<reference evidence="2 3" key="1">
    <citation type="submission" date="2019-05" db="EMBL/GenBank/DDBJ databases">
        <title>Thiomicrorhabdus sediminis sp. nov, a novel sulfur-oxidizing bacterium isolated from coastal sediment.</title>
        <authorList>
            <person name="Liu X."/>
        </authorList>
    </citation>
    <scope>NUCLEOTIDE SEQUENCE [LARGE SCALE GENOMIC DNA]</scope>
    <source>
        <strain evidence="2 3">G1</strain>
    </source>
</reference>
<dbReference type="OrthoDB" id="5612496at2"/>
<evidence type="ECO:0000313" key="2">
    <source>
        <dbReference type="EMBL" id="QCU89978.1"/>
    </source>
</evidence>
<dbReference type="KEGG" id="thig:FE785_04680"/>
<feature type="chain" id="PRO_5020759114" evidence="1">
    <location>
        <begin position="24"/>
        <end position="118"/>
    </location>
</feature>
<feature type="signal peptide" evidence="1">
    <location>
        <begin position="1"/>
        <end position="23"/>
    </location>
</feature>
<sequence length="118" mass="12844">MKQLTLKALFISAIAAMSMNTQAADDVYGQCIADAETVISVAKKDGGTAAREVEQKTDVAQCMAELAKIEAKYGDKTVARNPSSVMTPEDRAAWAKLFDAIDAKQYKGVPYLQAVYYR</sequence>
<dbReference type="Proteomes" id="UP000304864">
    <property type="component" value="Chromosome"/>
</dbReference>
<protein>
    <submittedName>
        <fullName evidence="2">Uncharacterized protein</fullName>
    </submittedName>
</protein>
<dbReference type="AlphaFoldDB" id="A0A4P9K545"/>
<dbReference type="RefSeq" id="WP_138564655.1">
    <property type="nucleotide sequence ID" value="NZ_CP040602.1"/>
</dbReference>
<name>A0A4P9K545_9GAMM</name>
<dbReference type="EMBL" id="CP040602">
    <property type="protein sequence ID" value="QCU89978.1"/>
    <property type="molecule type" value="Genomic_DNA"/>
</dbReference>
<proteinExistence type="predicted"/>
<evidence type="ECO:0000256" key="1">
    <source>
        <dbReference type="SAM" id="SignalP"/>
    </source>
</evidence>
<organism evidence="2 3">
    <name type="scientific">Thiomicrorhabdus sediminis</name>
    <dbReference type="NCBI Taxonomy" id="2580412"/>
    <lineage>
        <taxon>Bacteria</taxon>
        <taxon>Pseudomonadati</taxon>
        <taxon>Pseudomonadota</taxon>
        <taxon>Gammaproteobacteria</taxon>
        <taxon>Thiotrichales</taxon>
        <taxon>Piscirickettsiaceae</taxon>
        <taxon>Thiomicrorhabdus</taxon>
    </lineage>
</organism>